<dbReference type="Pfam" id="PF12833">
    <property type="entry name" value="HTH_18"/>
    <property type="match status" value="1"/>
</dbReference>
<evidence type="ECO:0000313" key="6">
    <source>
        <dbReference type="Proteomes" id="UP000308196"/>
    </source>
</evidence>
<evidence type="ECO:0000256" key="3">
    <source>
        <dbReference type="ARBA" id="ARBA00023163"/>
    </source>
</evidence>
<dbReference type="GO" id="GO:0003700">
    <property type="term" value="F:DNA-binding transcription factor activity"/>
    <property type="evidence" value="ECO:0007669"/>
    <property type="project" value="InterPro"/>
</dbReference>
<dbReference type="InterPro" id="IPR018060">
    <property type="entry name" value="HTH_AraC"/>
</dbReference>
<accession>A0A4V6KP99</accession>
<keyword evidence="2" id="KW-0238">DNA-binding</keyword>
<evidence type="ECO:0000256" key="1">
    <source>
        <dbReference type="ARBA" id="ARBA00023015"/>
    </source>
</evidence>
<evidence type="ECO:0000313" key="5">
    <source>
        <dbReference type="EMBL" id="VTR34158.1"/>
    </source>
</evidence>
<organism evidence="5 6">
    <name type="scientific">Sphingobacterium thalpophilum</name>
    <dbReference type="NCBI Taxonomy" id="259"/>
    <lineage>
        <taxon>Bacteria</taxon>
        <taxon>Pseudomonadati</taxon>
        <taxon>Bacteroidota</taxon>
        <taxon>Sphingobacteriia</taxon>
        <taxon>Sphingobacteriales</taxon>
        <taxon>Sphingobacteriaceae</taxon>
        <taxon>Sphingobacterium</taxon>
    </lineage>
</organism>
<dbReference type="STRING" id="1123265.GCA_000686625_01723"/>
<dbReference type="PANTHER" id="PTHR43280:SF32">
    <property type="entry name" value="TRANSCRIPTIONAL REGULATORY PROTEIN"/>
    <property type="match status" value="1"/>
</dbReference>
<evidence type="ECO:0000256" key="2">
    <source>
        <dbReference type="ARBA" id="ARBA00023125"/>
    </source>
</evidence>
<dbReference type="AlphaFoldDB" id="A0A4V6KP99"/>
<name>A0A4V6KP99_9SPHI</name>
<dbReference type="SMART" id="SM00342">
    <property type="entry name" value="HTH_ARAC"/>
    <property type="match status" value="1"/>
</dbReference>
<keyword evidence="1" id="KW-0805">Transcription regulation</keyword>
<dbReference type="PROSITE" id="PS01124">
    <property type="entry name" value="HTH_ARAC_FAMILY_2"/>
    <property type="match status" value="1"/>
</dbReference>
<sequence length="314" mass="35827">MDVKGYFYDIVYRNANLCHGAKSKMAKNKSELKMVIPADLSKRLSGFGLYKLAKYVQVIDGDGGSDRFYIIKTFGPTVIQVGAEYMDLQTGQLLFISPGKTIHLPKDTQTRGYLISFTQKFYERSSSDTRMLNSALFFADEPAVKVNDELRNEELFNVHIVDRIYAAMEQGTEILDLVVHHCIESLLLEGYYKLSLNGITEKLSKSANQSLVNTFSVLVHKYYRKHTNVQFYADKLHVTPRRLSDLCTAYTGKSAKTIISDIVGKEAVRLIRHSNLSIAQIAYEMGFKDESNFRNFVKKKTGHIPRMHRQSEEH</sequence>
<protein>
    <submittedName>
        <fullName evidence="5">L-rhamnose operon regulatory protein rhaS</fullName>
    </submittedName>
</protein>
<dbReference type="EMBL" id="LR590484">
    <property type="protein sequence ID" value="VTR34158.1"/>
    <property type="molecule type" value="Genomic_DNA"/>
</dbReference>
<dbReference type="Proteomes" id="UP000308196">
    <property type="component" value="Chromosome"/>
</dbReference>
<reference evidence="5 6" key="1">
    <citation type="submission" date="2019-05" db="EMBL/GenBank/DDBJ databases">
        <authorList>
            <consortium name="Pathogen Informatics"/>
        </authorList>
    </citation>
    <scope>NUCLEOTIDE SEQUENCE [LARGE SCALE GENOMIC DNA]</scope>
    <source>
        <strain evidence="5 6">NCTC11429</strain>
    </source>
</reference>
<gene>
    <name evidence="5" type="primary">rhaS_7</name>
    <name evidence="5" type="ORF">NCTC11429_01286</name>
</gene>
<feature type="domain" description="HTH araC/xylS-type" evidence="4">
    <location>
        <begin position="213"/>
        <end position="311"/>
    </location>
</feature>
<dbReference type="GO" id="GO:0043565">
    <property type="term" value="F:sequence-specific DNA binding"/>
    <property type="evidence" value="ECO:0007669"/>
    <property type="project" value="InterPro"/>
</dbReference>
<dbReference type="PANTHER" id="PTHR43280">
    <property type="entry name" value="ARAC-FAMILY TRANSCRIPTIONAL REGULATOR"/>
    <property type="match status" value="1"/>
</dbReference>
<keyword evidence="3" id="KW-0804">Transcription</keyword>
<dbReference type="SUPFAM" id="SSF46689">
    <property type="entry name" value="Homeodomain-like"/>
    <property type="match status" value="1"/>
</dbReference>
<dbReference type="Gene3D" id="1.10.10.60">
    <property type="entry name" value="Homeodomain-like"/>
    <property type="match status" value="1"/>
</dbReference>
<dbReference type="KEGG" id="stha:NCTC11429_01286"/>
<evidence type="ECO:0000259" key="4">
    <source>
        <dbReference type="PROSITE" id="PS01124"/>
    </source>
</evidence>
<proteinExistence type="predicted"/>
<dbReference type="InterPro" id="IPR009057">
    <property type="entry name" value="Homeodomain-like_sf"/>
</dbReference>